<comment type="caution">
    <text evidence="2">The sequence shown here is derived from an EMBL/GenBank/DDBJ whole genome shotgun (WGS) entry which is preliminary data.</text>
</comment>
<name>A0A9X4QWS8_9BACL</name>
<dbReference type="InterPro" id="IPR000551">
    <property type="entry name" value="MerR-type_HTH_dom"/>
</dbReference>
<gene>
    <name evidence="2" type="ORF">OMP40_35305</name>
</gene>
<feature type="domain" description="HTH merR-type" evidence="1">
    <location>
        <begin position="2"/>
        <end position="35"/>
    </location>
</feature>
<dbReference type="SUPFAM" id="SSF46955">
    <property type="entry name" value="Putative DNA-binding domain"/>
    <property type="match status" value="1"/>
</dbReference>
<dbReference type="RefSeq" id="WP_277538513.1">
    <property type="nucleotide sequence ID" value="NZ_JAPDIA010000009.1"/>
</dbReference>
<keyword evidence="2" id="KW-0238">DNA-binding</keyword>
<dbReference type="GO" id="GO:0006355">
    <property type="term" value="P:regulation of DNA-templated transcription"/>
    <property type="evidence" value="ECO:0007669"/>
    <property type="project" value="InterPro"/>
</dbReference>
<dbReference type="InterPro" id="IPR009061">
    <property type="entry name" value="DNA-bd_dom_put_sf"/>
</dbReference>
<evidence type="ECO:0000313" key="2">
    <source>
        <dbReference type="EMBL" id="MDG0813974.1"/>
    </source>
</evidence>
<organism evidence="2 3">
    <name type="scientific">Cohnella rhizosphaerae</name>
    <dbReference type="NCBI Taxonomy" id="1457232"/>
    <lineage>
        <taxon>Bacteria</taxon>
        <taxon>Bacillati</taxon>
        <taxon>Bacillota</taxon>
        <taxon>Bacilli</taxon>
        <taxon>Bacillales</taxon>
        <taxon>Paenibacillaceae</taxon>
        <taxon>Cohnella</taxon>
    </lineage>
</organism>
<evidence type="ECO:0000259" key="1">
    <source>
        <dbReference type="PROSITE" id="PS50937"/>
    </source>
</evidence>
<dbReference type="Proteomes" id="UP001153404">
    <property type="component" value="Unassembled WGS sequence"/>
</dbReference>
<sequence length="41" mass="4513">MAYTVKEISQKTGISPYTLRFYEKEGVLPIVGRGAERGAPV</sequence>
<dbReference type="Pfam" id="PF00376">
    <property type="entry name" value="MerR"/>
    <property type="match status" value="1"/>
</dbReference>
<dbReference type="PROSITE" id="PS50937">
    <property type="entry name" value="HTH_MERR_2"/>
    <property type="match status" value="1"/>
</dbReference>
<evidence type="ECO:0000313" key="3">
    <source>
        <dbReference type="Proteomes" id="UP001153404"/>
    </source>
</evidence>
<dbReference type="GO" id="GO:0003677">
    <property type="term" value="F:DNA binding"/>
    <property type="evidence" value="ECO:0007669"/>
    <property type="project" value="UniProtKB-KW"/>
</dbReference>
<accession>A0A9X4QWS8</accession>
<reference evidence="2" key="1">
    <citation type="submission" date="2022-10" db="EMBL/GenBank/DDBJ databases">
        <title>Comparative genomic analysis of Cohnella hashimotonis sp. nov., isolated from the International Space Station.</title>
        <authorList>
            <person name="Simpson A."/>
            <person name="Venkateswaran K."/>
        </authorList>
    </citation>
    <scope>NUCLEOTIDE SEQUENCE</scope>
    <source>
        <strain evidence="2">DSM 28161</strain>
    </source>
</reference>
<proteinExistence type="predicted"/>
<keyword evidence="3" id="KW-1185">Reference proteome</keyword>
<dbReference type="EMBL" id="JAPDIA010000009">
    <property type="protein sequence ID" value="MDG0813974.1"/>
    <property type="molecule type" value="Genomic_DNA"/>
</dbReference>
<dbReference type="Gene3D" id="1.10.1660.10">
    <property type="match status" value="1"/>
</dbReference>
<dbReference type="AlphaFoldDB" id="A0A9X4QWS8"/>
<protein>
    <submittedName>
        <fullName evidence="2">MerR family DNA-binding transcriptional regulator</fullName>
    </submittedName>
</protein>